<organism evidence="1 2">
    <name type="scientific">Choristoneura fumiferana</name>
    <name type="common">Spruce budworm moth</name>
    <name type="synonym">Archips fumiferana</name>
    <dbReference type="NCBI Taxonomy" id="7141"/>
    <lineage>
        <taxon>Eukaryota</taxon>
        <taxon>Metazoa</taxon>
        <taxon>Ecdysozoa</taxon>
        <taxon>Arthropoda</taxon>
        <taxon>Hexapoda</taxon>
        <taxon>Insecta</taxon>
        <taxon>Pterygota</taxon>
        <taxon>Neoptera</taxon>
        <taxon>Endopterygota</taxon>
        <taxon>Lepidoptera</taxon>
        <taxon>Glossata</taxon>
        <taxon>Ditrysia</taxon>
        <taxon>Tortricoidea</taxon>
        <taxon>Tortricidae</taxon>
        <taxon>Tortricinae</taxon>
        <taxon>Choristoneura</taxon>
    </lineage>
</organism>
<evidence type="ECO:0000313" key="2">
    <source>
        <dbReference type="Proteomes" id="UP001064048"/>
    </source>
</evidence>
<evidence type="ECO:0000313" key="1">
    <source>
        <dbReference type="EMBL" id="KAI8432482.1"/>
    </source>
</evidence>
<sequence>MDAQKNQKKRPALGIEPRESQTTQTSIDMGSPTISKPPMPVSFCCIKLEPLAYLFHVFIFVESTTLVGLFFLFVADQYGWIDGMVKNVGGFWYSYFLKIVFCLLLIAVVLCLLSMILACLMHKRAKFLFIFVLVVFVLGVMVLEIIGQVTLLCFKGSWFELSIALRDRLLIYCGWVAGMLYLGKFILSVKSAEEKESLRAAADEWPILFAYY</sequence>
<keyword evidence="2" id="KW-1185">Reference proteome</keyword>
<name>A0ACC0K8B6_CHOFU</name>
<comment type="caution">
    <text evidence="1">The sequence shown here is derived from an EMBL/GenBank/DDBJ whole genome shotgun (WGS) entry which is preliminary data.</text>
</comment>
<accession>A0ACC0K8B6</accession>
<dbReference type="EMBL" id="CM046107">
    <property type="protein sequence ID" value="KAI8432482.1"/>
    <property type="molecule type" value="Genomic_DNA"/>
</dbReference>
<proteinExistence type="predicted"/>
<dbReference type="Proteomes" id="UP001064048">
    <property type="component" value="Chromosome 7"/>
</dbReference>
<gene>
    <name evidence="1" type="ORF">MSG28_004865</name>
</gene>
<protein>
    <submittedName>
        <fullName evidence="1">Uncharacterized protein</fullName>
    </submittedName>
</protein>
<reference evidence="1 2" key="1">
    <citation type="journal article" date="2022" name="Genome Biol. Evol.">
        <title>The Spruce Budworm Genome: Reconstructing the Evolutionary History of Antifreeze Proteins.</title>
        <authorList>
            <person name="Beliveau C."/>
            <person name="Gagne P."/>
            <person name="Picq S."/>
            <person name="Vernygora O."/>
            <person name="Keeling C.I."/>
            <person name="Pinkney K."/>
            <person name="Doucet D."/>
            <person name="Wen F."/>
            <person name="Johnston J.S."/>
            <person name="Maaroufi H."/>
            <person name="Boyle B."/>
            <person name="Laroche J."/>
            <person name="Dewar K."/>
            <person name="Juretic N."/>
            <person name="Blackburn G."/>
            <person name="Nisole A."/>
            <person name="Brunet B."/>
            <person name="Brandao M."/>
            <person name="Lumley L."/>
            <person name="Duan J."/>
            <person name="Quan G."/>
            <person name="Lucarotti C.J."/>
            <person name="Roe A.D."/>
            <person name="Sperling F.A.H."/>
            <person name="Levesque R.C."/>
            <person name="Cusson M."/>
        </authorList>
    </citation>
    <scope>NUCLEOTIDE SEQUENCE [LARGE SCALE GENOMIC DNA]</scope>
    <source>
        <strain evidence="1">Glfc:IPQL:Cfum</strain>
    </source>
</reference>